<dbReference type="PRINTS" id="PR00765">
    <property type="entry name" value="CRBOXYPTASEA"/>
</dbReference>
<keyword evidence="10" id="KW-0472">Membrane</keyword>
<dbReference type="GO" id="GO:0008270">
    <property type="term" value="F:zinc ion binding"/>
    <property type="evidence" value="ECO:0007669"/>
    <property type="project" value="InterPro"/>
</dbReference>
<feature type="domain" description="Peptidase M14" evidence="11">
    <location>
        <begin position="96"/>
        <end position="390"/>
    </location>
</feature>
<dbReference type="PROSITE" id="PS52035">
    <property type="entry name" value="PEPTIDASE_M14"/>
    <property type="match status" value="1"/>
</dbReference>
<evidence type="ECO:0000256" key="4">
    <source>
        <dbReference type="ARBA" id="ARBA00022670"/>
    </source>
</evidence>
<dbReference type="Pfam" id="PF00246">
    <property type="entry name" value="Peptidase_M14"/>
    <property type="match status" value="1"/>
</dbReference>
<feature type="transmembrane region" description="Helical" evidence="10">
    <location>
        <begin position="20"/>
        <end position="45"/>
    </location>
</feature>
<keyword evidence="4" id="KW-0645">Protease</keyword>
<dbReference type="AlphaFoldDB" id="A0A8C5PBI3"/>
<evidence type="ECO:0000313" key="13">
    <source>
        <dbReference type="Proteomes" id="UP000694569"/>
    </source>
</evidence>
<keyword evidence="10" id="KW-0812">Transmembrane</keyword>
<dbReference type="GO" id="GO:0004181">
    <property type="term" value="F:metallocarboxypeptidase activity"/>
    <property type="evidence" value="ECO:0007669"/>
    <property type="project" value="InterPro"/>
</dbReference>
<dbReference type="PANTHER" id="PTHR11705">
    <property type="entry name" value="PROTEASE FAMILY M14 CARBOXYPEPTIDASE A,B"/>
    <property type="match status" value="1"/>
</dbReference>
<proteinExistence type="inferred from homology"/>
<dbReference type="SUPFAM" id="SSF53187">
    <property type="entry name" value="Zn-dependent exopeptidases"/>
    <property type="match status" value="1"/>
</dbReference>
<dbReference type="PROSITE" id="PS00132">
    <property type="entry name" value="CARBOXYPEPT_ZN_1"/>
    <property type="match status" value="1"/>
</dbReference>
<evidence type="ECO:0000256" key="8">
    <source>
        <dbReference type="ARBA" id="ARBA00023049"/>
    </source>
</evidence>
<keyword evidence="13" id="KW-1185">Reference proteome</keyword>
<evidence type="ECO:0000256" key="6">
    <source>
        <dbReference type="ARBA" id="ARBA00022801"/>
    </source>
</evidence>
<dbReference type="Ensembl" id="ENSLLET00000011349.1">
    <property type="protein sequence ID" value="ENSLLEP00000010914.1"/>
    <property type="gene ID" value="ENSLLEG00000006836.1"/>
</dbReference>
<evidence type="ECO:0000256" key="9">
    <source>
        <dbReference type="PROSITE-ProRule" id="PRU01379"/>
    </source>
</evidence>
<name>A0A8C5PBI3_9ANUR</name>
<dbReference type="InterPro" id="IPR000834">
    <property type="entry name" value="Peptidase_M14"/>
</dbReference>
<accession>A0A8C5PBI3</accession>
<dbReference type="PANTHER" id="PTHR11705:SF20">
    <property type="entry name" value="CARBOXYPEPTIDASE B"/>
    <property type="match status" value="1"/>
</dbReference>
<dbReference type="InterPro" id="IPR057246">
    <property type="entry name" value="CARBOXYPEPT_ZN_1"/>
</dbReference>
<dbReference type="OrthoDB" id="3626597at2759"/>
<dbReference type="PROSITE" id="PS00133">
    <property type="entry name" value="CARBOXYPEPT_ZN_2"/>
    <property type="match status" value="1"/>
</dbReference>
<keyword evidence="6" id="KW-0378">Hydrolase</keyword>
<evidence type="ECO:0000256" key="1">
    <source>
        <dbReference type="ARBA" id="ARBA00001947"/>
    </source>
</evidence>
<keyword evidence="8" id="KW-0482">Metalloprotease</keyword>
<sequence length="394" mass="44598">MLNHYTDKEDCSIIATLRGITFITITIYASLVCWVTLLTIVTLYFMHNFGKFGDLFLCVIRKCFIFCLCRIMIEDVQLAVQREQDSNIRAVHSYEKYNDIDTINAWTGSIAEENPDLVSRSFFTTSYEGRPVYLLKVGKSGSNKKAIFIDCGFHAREWVTPAFCQWFVKEAINSYGSDEEFTNLLDNLDFYILPVLNVDGYAYSWTNDRLWRKTRSLNKNQKCVGTDPNRNFDAAWCTGGASASPCSTVYCGSTPESENETKALGDFIRNNLSSIKGYLTIHSYSQMLLFPYSYTNLRAKDHNELNSLAKSAVEKLATLHGTVYTYGPGGKTIYISAGGSDDWAYDTGVKYSYTFELRDLGTYGFLLPESQIKDTCEETMLAVKHIAEHILNNA</sequence>
<reference evidence="12" key="1">
    <citation type="submission" date="2025-08" db="UniProtKB">
        <authorList>
            <consortium name="Ensembl"/>
        </authorList>
    </citation>
    <scope>IDENTIFICATION</scope>
</reference>
<keyword evidence="7" id="KW-0862">Zinc</keyword>
<dbReference type="FunFam" id="3.40.630.10:FF:000001">
    <property type="entry name" value="Carboxypeptidase B"/>
    <property type="match status" value="1"/>
</dbReference>
<dbReference type="Proteomes" id="UP000694569">
    <property type="component" value="Unplaced"/>
</dbReference>
<evidence type="ECO:0000259" key="11">
    <source>
        <dbReference type="PROSITE" id="PS52035"/>
    </source>
</evidence>
<dbReference type="GO" id="GO:0006508">
    <property type="term" value="P:proteolysis"/>
    <property type="evidence" value="ECO:0007669"/>
    <property type="project" value="UniProtKB-KW"/>
</dbReference>
<dbReference type="Gene3D" id="3.40.630.10">
    <property type="entry name" value="Zn peptidases"/>
    <property type="match status" value="1"/>
</dbReference>
<evidence type="ECO:0000313" key="12">
    <source>
        <dbReference type="Ensembl" id="ENSLLEP00000010914.1"/>
    </source>
</evidence>
<evidence type="ECO:0000256" key="5">
    <source>
        <dbReference type="ARBA" id="ARBA00022723"/>
    </source>
</evidence>
<organism evidence="12 13">
    <name type="scientific">Leptobrachium leishanense</name>
    <name type="common">Leishan spiny toad</name>
    <dbReference type="NCBI Taxonomy" id="445787"/>
    <lineage>
        <taxon>Eukaryota</taxon>
        <taxon>Metazoa</taxon>
        <taxon>Chordata</taxon>
        <taxon>Craniata</taxon>
        <taxon>Vertebrata</taxon>
        <taxon>Euteleostomi</taxon>
        <taxon>Amphibia</taxon>
        <taxon>Batrachia</taxon>
        <taxon>Anura</taxon>
        <taxon>Pelobatoidea</taxon>
        <taxon>Megophryidae</taxon>
        <taxon>Leptobrachium</taxon>
    </lineage>
</organism>
<evidence type="ECO:0000256" key="7">
    <source>
        <dbReference type="ARBA" id="ARBA00022833"/>
    </source>
</evidence>
<dbReference type="GO" id="GO:0005615">
    <property type="term" value="C:extracellular space"/>
    <property type="evidence" value="ECO:0007669"/>
    <property type="project" value="TreeGrafter"/>
</dbReference>
<comment type="similarity">
    <text evidence="2 9">Belongs to the peptidase M14 family.</text>
</comment>
<keyword evidence="10" id="KW-1133">Transmembrane helix</keyword>
<dbReference type="SMART" id="SM00631">
    <property type="entry name" value="Zn_pept"/>
    <property type="match status" value="1"/>
</dbReference>
<reference evidence="12" key="2">
    <citation type="submission" date="2025-09" db="UniProtKB">
        <authorList>
            <consortium name="Ensembl"/>
        </authorList>
    </citation>
    <scope>IDENTIFICATION</scope>
</reference>
<evidence type="ECO:0000256" key="10">
    <source>
        <dbReference type="SAM" id="Phobius"/>
    </source>
</evidence>
<evidence type="ECO:0000256" key="2">
    <source>
        <dbReference type="ARBA" id="ARBA00005988"/>
    </source>
</evidence>
<comment type="cofactor">
    <cofactor evidence="1">
        <name>Zn(2+)</name>
        <dbReference type="ChEBI" id="CHEBI:29105"/>
    </cofactor>
</comment>
<feature type="active site" description="Proton donor/acceptor" evidence="9">
    <location>
        <position position="356"/>
    </location>
</feature>
<dbReference type="InterPro" id="IPR057247">
    <property type="entry name" value="CARBOXYPEPT_ZN_2"/>
</dbReference>
<keyword evidence="5" id="KW-0479">Metal-binding</keyword>
<dbReference type="GeneTree" id="ENSGT00940000157819"/>
<keyword evidence="3" id="KW-0121">Carboxypeptidase</keyword>
<evidence type="ECO:0000256" key="3">
    <source>
        <dbReference type="ARBA" id="ARBA00022645"/>
    </source>
</evidence>
<protein>
    <recommendedName>
        <fullName evidence="11">Peptidase M14 domain-containing protein</fullName>
    </recommendedName>
</protein>